<evidence type="ECO:0000313" key="4">
    <source>
        <dbReference type="Proteomes" id="UP001629113"/>
    </source>
</evidence>
<dbReference type="EMBL" id="JBFCZG010000004">
    <property type="protein sequence ID" value="KAL3423165.1"/>
    <property type="molecule type" value="Genomic_DNA"/>
</dbReference>
<feature type="compositionally biased region" description="Low complexity" evidence="1">
    <location>
        <begin position="53"/>
        <end position="67"/>
    </location>
</feature>
<keyword evidence="2" id="KW-1133">Transmembrane helix</keyword>
<dbReference type="PANTHER" id="PTHR41800:SF1">
    <property type="entry name" value="EXPRESSED PROTEIN"/>
    <property type="match status" value="1"/>
</dbReference>
<dbReference type="Proteomes" id="UP001629113">
    <property type="component" value="Unassembled WGS sequence"/>
</dbReference>
<keyword evidence="2" id="KW-0472">Membrane</keyword>
<feature type="region of interest" description="Disordered" evidence="1">
    <location>
        <begin position="46"/>
        <end position="116"/>
    </location>
</feature>
<accession>A0ABR4PIJ9</accession>
<dbReference type="Pfam" id="PF15932">
    <property type="entry name" value="DUF4748"/>
    <property type="match status" value="1"/>
</dbReference>
<evidence type="ECO:0000313" key="3">
    <source>
        <dbReference type="EMBL" id="KAL3423165.1"/>
    </source>
</evidence>
<reference evidence="3 4" key="1">
    <citation type="submission" date="2024-06" db="EMBL/GenBank/DDBJ databases">
        <title>Complete genome of Phlyctema vagabunda strain 19-DSS-EL-015.</title>
        <authorList>
            <person name="Fiorenzani C."/>
        </authorList>
    </citation>
    <scope>NUCLEOTIDE SEQUENCE [LARGE SCALE GENOMIC DNA]</scope>
    <source>
        <strain evidence="3 4">19-DSS-EL-015</strain>
    </source>
</reference>
<feature type="compositionally biased region" description="Basic and acidic residues" evidence="1">
    <location>
        <begin position="94"/>
        <end position="116"/>
    </location>
</feature>
<evidence type="ECO:0000256" key="2">
    <source>
        <dbReference type="SAM" id="Phobius"/>
    </source>
</evidence>
<comment type="caution">
    <text evidence="3">The sequence shown here is derived from an EMBL/GenBank/DDBJ whole genome shotgun (WGS) entry which is preliminary data.</text>
</comment>
<keyword evidence="2" id="KW-0812">Transmembrane</keyword>
<organism evidence="3 4">
    <name type="scientific">Phlyctema vagabunda</name>
    <dbReference type="NCBI Taxonomy" id="108571"/>
    <lineage>
        <taxon>Eukaryota</taxon>
        <taxon>Fungi</taxon>
        <taxon>Dikarya</taxon>
        <taxon>Ascomycota</taxon>
        <taxon>Pezizomycotina</taxon>
        <taxon>Leotiomycetes</taxon>
        <taxon>Helotiales</taxon>
        <taxon>Dermateaceae</taxon>
        <taxon>Phlyctema</taxon>
    </lineage>
</organism>
<proteinExistence type="predicted"/>
<name>A0ABR4PIJ9_9HELO</name>
<feature type="transmembrane region" description="Helical" evidence="2">
    <location>
        <begin position="6"/>
        <end position="25"/>
    </location>
</feature>
<sequence length="116" mass="12937">MNTVKSFWVGWGSLCAAGGVAYYFAKKSINEDRAVRYEADLRRRQMQESLEYSSKQASSSGSSTTRPPKSDPSPTHDLIDPAPTRHAPASEGQQVREKSKYEASEPYRSTKGDRFS</sequence>
<evidence type="ECO:0000256" key="1">
    <source>
        <dbReference type="SAM" id="MobiDB-lite"/>
    </source>
</evidence>
<dbReference type="PANTHER" id="PTHR41800">
    <property type="entry name" value="EXPRESSED PROTEIN"/>
    <property type="match status" value="1"/>
</dbReference>
<keyword evidence="4" id="KW-1185">Reference proteome</keyword>
<gene>
    <name evidence="3" type="ORF">PVAG01_04912</name>
</gene>
<protein>
    <submittedName>
        <fullName evidence="3">Uncharacterized protein</fullName>
    </submittedName>
</protein>
<dbReference type="InterPro" id="IPR031833">
    <property type="entry name" value="DUF4748"/>
</dbReference>